<evidence type="ECO:0000313" key="2">
    <source>
        <dbReference type="EMBL" id="GFQ68169.1"/>
    </source>
</evidence>
<feature type="transmembrane region" description="Helical" evidence="1">
    <location>
        <begin position="378"/>
        <end position="397"/>
    </location>
</feature>
<evidence type="ECO:0000313" key="3">
    <source>
        <dbReference type="Proteomes" id="UP000887116"/>
    </source>
</evidence>
<gene>
    <name evidence="2" type="primary">AVEN_261784_1</name>
    <name evidence="2" type="ORF">TNCT_729901</name>
</gene>
<keyword evidence="3" id="KW-1185">Reference proteome</keyword>
<dbReference type="OrthoDB" id="6415981at2759"/>
<dbReference type="Proteomes" id="UP000887116">
    <property type="component" value="Unassembled WGS sequence"/>
</dbReference>
<comment type="caution">
    <text evidence="2">The sequence shown here is derived from an EMBL/GenBank/DDBJ whole genome shotgun (WGS) entry which is preliminary data.</text>
</comment>
<reference evidence="2" key="1">
    <citation type="submission" date="2020-07" db="EMBL/GenBank/DDBJ databases">
        <title>Multicomponent nature underlies the extraordinary mechanical properties of spider dragline silk.</title>
        <authorList>
            <person name="Kono N."/>
            <person name="Nakamura H."/>
            <person name="Mori M."/>
            <person name="Yoshida Y."/>
            <person name="Ohtoshi R."/>
            <person name="Malay A.D."/>
            <person name="Moran D.A.P."/>
            <person name="Tomita M."/>
            <person name="Numata K."/>
            <person name="Arakawa K."/>
        </authorList>
    </citation>
    <scope>NUCLEOTIDE SEQUENCE</scope>
</reference>
<protein>
    <submittedName>
        <fullName evidence="2">Uncharacterized protein</fullName>
    </submittedName>
</protein>
<keyword evidence="1" id="KW-1133">Transmembrane helix</keyword>
<dbReference type="AlphaFoldDB" id="A0A8X6GJD9"/>
<sequence>MLVTLFLTGHDQRHRMGGVFSHVKSDSGLIDQIVHNHFGHCVGKGRQVYVHHAIGDQELIKRRKAVVFQRDQFGRGHDAHLGKISRAIGAFDKFVQRRKSTFEVDEKIGKTFPRQLMAHIDGIDVGFTDISNNFVLIPLVVSLVVFLGQRHQLLHVFHNLGIQSVMKVFFGQRHVLRSVKWTNHFVKGPIGIHMTFGLFRSVYAIHLRFISPKKKMKKLFTGKISKRFDQFNFSVPNVKRLELHVKQHSALKSALKQIFSKKAFVLATGSTLIGLGTHYVNEYIQENSGCFLYEKGRVHCKVKELSCCQPQPVHDVPFCSLHLSSQLCTGFDEDAEKSCCRLCDCQHQRCWPGQELKCRRPTVAEALSYFSKDFGFGWFFKMTAFVLLGCILLLFLLNQVWRR</sequence>
<proteinExistence type="predicted"/>
<accession>A0A8X6GJD9</accession>
<name>A0A8X6GJD9_TRICU</name>
<keyword evidence="1" id="KW-0472">Membrane</keyword>
<keyword evidence="1" id="KW-0812">Transmembrane</keyword>
<organism evidence="2 3">
    <name type="scientific">Trichonephila clavata</name>
    <name type="common">Joro spider</name>
    <name type="synonym">Nephila clavata</name>
    <dbReference type="NCBI Taxonomy" id="2740835"/>
    <lineage>
        <taxon>Eukaryota</taxon>
        <taxon>Metazoa</taxon>
        <taxon>Ecdysozoa</taxon>
        <taxon>Arthropoda</taxon>
        <taxon>Chelicerata</taxon>
        <taxon>Arachnida</taxon>
        <taxon>Araneae</taxon>
        <taxon>Araneomorphae</taxon>
        <taxon>Entelegynae</taxon>
        <taxon>Araneoidea</taxon>
        <taxon>Nephilidae</taxon>
        <taxon>Trichonephila</taxon>
    </lineage>
</organism>
<dbReference type="EMBL" id="BMAO01000638">
    <property type="protein sequence ID" value="GFQ68169.1"/>
    <property type="molecule type" value="Genomic_DNA"/>
</dbReference>
<evidence type="ECO:0000256" key="1">
    <source>
        <dbReference type="SAM" id="Phobius"/>
    </source>
</evidence>